<evidence type="ECO:0000313" key="6">
    <source>
        <dbReference type="WBParaSite" id="HDID_0000532301-mRNA-1"/>
    </source>
</evidence>
<proteinExistence type="predicted"/>
<organism evidence="6">
    <name type="scientific">Hymenolepis diminuta</name>
    <name type="common">Rat tapeworm</name>
    <dbReference type="NCBI Taxonomy" id="6216"/>
    <lineage>
        <taxon>Eukaryota</taxon>
        <taxon>Metazoa</taxon>
        <taxon>Spiralia</taxon>
        <taxon>Lophotrochozoa</taxon>
        <taxon>Platyhelminthes</taxon>
        <taxon>Cestoda</taxon>
        <taxon>Eucestoda</taxon>
        <taxon>Cyclophyllidea</taxon>
        <taxon>Hymenolepididae</taxon>
        <taxon>Hymenolepis</taxon>
    </lineage>
</organism>
<dbReference type="WBParaSite" id="HDID_0000532301-mRNA-1">
    <property type="protein sequence ID" value="HDID_0000532301-mRNA-1"/>
    <property type="gene ID" value="HDID_0000532301"/>
</dbReference>
<protein>
    <submittedName>
        <fullName evidence="6">GpcrRhopsn4 domain-containing protein</fullName>
    </submittedName>
</protein>
<evidence type="ECO:0000313" key="4">
    <source>
        <dbReference type="EMBL" id="VDL57639.1"/>
    </source>
</evidence>
<feature type="domain" description="GPR180/TMEM145 transmembrane" evidence="3">
    <location>
        <begin position="6"/>
        <end position="75"/>
    </location>
</feature>
<sequence>MRFAVVFWFLTLLYKRQGSSNIGEVIEPLHFAAAYLLWLLTLPVVIFVAHTAVSPLWRHKTIIGVMHLSDFLSSILYAQLINRAK</sequence>
<evidence type="ECO:0000259" key="3">
    <source>
        <dbReference type="Pfam" id="PF10192"/>
    </source>
</evidence>
<reference evidence="6" key="1">
    <citation type="submission" date="2017-02" db="UniProtKB">
        <authorList>
            <consortium name="WormBaseParasite"/>
        </authorList>
    </citation>
    <scope>IDENTIFICATION</scope>
</reference>
<evidence type="ECO:0000256" key="1">
    <source>
        <dbReference type="SAM" id="Phobius"/>
    </source>
</evidence>
<evidence type="ECO:0000256" key="2">
    <source>
        <dbReference type="SAM" id="SignalP"/>
    </source>
</evidence>
<name>A0A0R3SK58_HYMDI</name>
<keyword evidence="1" id="KW-1133">Transmembrane helix</keyword>
<evidence type="ECO:0000313" key="5">
    <source>
        <dbReference type="Proteomes" id="UP000274504"/>
    </source>
</evidence>
<dbReference type="InterPro" id="IPR019336">
    <property type="entry name" value="GPR180/TMEM145_TM"/>
</dbReference>
<keyword evidence="1" id="KW-0472">Membrane</keyword>
<dbReference type="Proteomes" id="UP000274504">
    <property type="component" value="Unassembled WGS sequence"/>
</dbReference>
<reference evidence="4 5" key="2">
    <citation type="submission" date="2018-11" db="EMBL/GenBank/DDBJ databases">
        <authorList>
            <consortium name="Pathogen Informatics"/>
        </authorList>
    </citation>
    <scope>NUCLEOTIDE SEQUENCE [LARGE SCALE GENOMIC DNA]</scope>
</reference>
<keyword evidence="2" id="KW-0732">Signal</keyword>
<accession>A0A0R3SK58</accession>
<dbReference type="OrthoDB" id="45670at2759"/>
<dbReference type="GO" id="GO:0007186">
    <property type="term" value="P:G protein-coupled receptor signaling pathway"/>
    <property type="evidence" value="ECO:0007669"/>
    <property type="project" value="InterPro"/>
</dbReference>
<feature type="chain" id="PRO_5043131319" evidence="2">
    <location>
        <begin position="19"/>
        <end position="85"/>
    </location>
</feature>
<keyword evidence="1" id="KW-0812">Transmembrane</keyword>
<dbReference type="AlphaFoldDB" id="A0A0R3SK58"/>
<feature type="transmembrane region" description="Helical" evidence="1">
    <location>
        <begin position="28"/>
        <end position="49"/>
    </location>
</feature>
<feature type="signal peptide" evidence="2">
    <location>
        <begin position="1"/>
        <end position="18"/>
    </location>
</feature>
<dbReference type="EMBL" id="UYSG01002627">
    <property type="protein sequence ID" value="VDL57639.1"/>
    <property type="molecule type" value="Genomic_DNA"/>
</dbReference>
<gene>
    <name evidence="4" type="ORF">HDID_LOCUS5321</name>
</gene>
<dbReference type="GO" id="GO:0019236">
    <property type="term" value="P:response to pheromone"/>
    <property type="evidence" value="ECO:0007669"/>
    <property type="project" value="InterPro"/>
</dbReference>
<dbReference type="Pfam" id="PF10192">
    <property type="entry name" value="GPR180-TMEM145_TM"/>
    <property type="match status" value="1"/>
</dbReference>